<evidence type="ECO:0000313" key="2">
    <source>
        <dbReference type="EMBL" id="MDT7832392.1"/>
    </source>
</evidence>
<organism evidence="2 3">
    <name type="scientific">Asprobacillus argus</name>
    <dbReference type="NCBI Taxonomy" id="3076534"/>
    <lineage>
        <taxon>Bacteria</taxon>
        <taxon>Pseudomonadati</taxon>
        <taxon>Bacteroidota</taxon>
        <taxon>Flavobacteriia</taxon>
        <taxon>Flavobacteriales</taxon>
        <taxon>Flavobacteriaceae</taxon>
        <taxon>Asprobacillus</taxon>
    </lineage>
</organism>
<dbReference type="EMBL" id="JAVTTO010000003">
    <property type="protein sequence ID" value="MDT7832392.1"/>
    <property type="molecule type" value="Genomic_DNA"/>
</dbReference>
<proteinExistence type="predicted"/>
<accession>A0ABU3LH49</accession>
<keyword evidence="3" id="KW-1185">Reference proteome</keyword>
<sequence>MARTPRWNFDKFKDGVQTVTLSSWKYFHDFLKDQNLLEKRTYIYRGQSDSSWAVQPSIHRGLRKVLSKASYENILEEHLDTFKYSIRGRIKGLKEIINDENELWTLGQHHGLRTPLLDFSASPYVASYFAFQAKENSSKFRTIWMLAAVVIEEEIDDQLEMYHPLSDITPRLISQDGLFVKFNVKKDLKTIIESTEQKTNIFLYEVKIPEKDRSSCLKSLNRMNINHKSLFPDLLGASIYANLHLEIDKY</sequence>
<comment type="caution">
    <text evidence="2">The sequence shown here is derived from an EMBL/GenBank/DDBJ whole genome shotgun (WGS) entry which is preliminary data.</text>
</comment>
<protein>
    <submittedName>
        <fullName evidence="2">FRG domain-containing protein</fullName>
    </submittedName>
</protein>
<evidence type="ECO:0000259" key="1">
    <source>
        <dbReference type="SMART" id="SM00901"/>
    </source>
</evidence>
<gene>
    <name evidence="2" type="ORF">RQM59_08370</name>
</gene>
<dbReference type="Pfam" id="PF08867">
    <property type="entry name" value="FRG"/>
    <property type="match status" value="1"/>
</dbReference>
<reference evidence="2 3" key="1">
    <citation type="submission" date="2023-09" db="EMBL/GenBank/DDBJ databases">
        <title>Novel taxa isolated from Blanes Bay.</title>
        <authorList>
            <person name="Rey-Velasco X."/>
            <person name="Lucena T."/>
        </authorList>
    </citation>
    <scope>NUCLEOTIDE SEQUENCE [LARGE SCALE GENOMIC DNA]</scope>
    <source>
        <strain evidence="2 3">S356</strain>
    </source>
</reference>
<evidence type="ECO:0000313" key="3">
    <source>
        <dbReference type="Proteomes" id="UP001257277"/>
    </source>
</evidence>
<name>A0ABU3LH49_9FLAO</name>
<dbReference type="SMART" id="SM00901">
    <property type="entry name" value="FRG"/>
    <property type="match status" value="1"/>
</dbReference>
<dbReference type="RefSeq" id="WP_349241652.1">
    <property type="nucleotide sequence ID" value="NZ_JAVTTO010000003.1"/>
</dbReference>
<feature type="domain" description="FRG" evidence="1">
    <location>
        <begin position="38"/>
        <end position="143"/>
    </location>
</feature>
<dbReference type="Proteomes" id="UP001257277">
    <property type="component" value="Unassembled WGS sequence"/>
</dbReference>
<dbReference type="InterPro" id="IPR014966">
    <property type="entry name" value="FRG-dom"/>
</dbReference>